<dbReference type="EMBL" id="CP006934">
    <property type="protein sequence ID" value="AHI53463.1"/>
    <property type="molecule type" value="Genomic_DNA"/>
</dbReference>
<dbReference type="KEGG" id="ssab:SSABA_v1c00510"/>
<comment type="similarity">
    <text evidence="7">Belongs to the ATPase delta chain family.</text>
</comment>
<dbReference type="GO" id="GO:0045259">
    <property type="term" value="C:proton-transporting ATP synthase complex"/>
    <property type="evidence" value="ECO:0007669"/>
    <property type="project" value="UniProtKB-KW"/>
</dbReference>
<dbReference type="eggNOG" id="COG0712">
    <property type="taxonomic scope" value="Bacteria"/>
</dbReference>
<dbReference type="SUPFAM" id="SSF47928">
    <property type="entry name" value="N-terminal domain of the delta subunit of the F1F0-ATP synthase"/>
    <property type="match status" value="1"/>
</dbReference>
<dbReference type="STRING" id="1276257.SSABA_v1c00510"/>
<dbReference type="PATRIC" id="fig|1276257.3.peg.52"/>
<dbReference type="NCBIfam" id="TIGR01145">
    <property type="entry name" value="ATP_synt_delta"/>
    <property type="match status" value="1"/>
</dbReference>
<dbReference type="InterPro" id="IPR000711">
    <property type="entry name" value="ATPase_OSCP/dsu"/>
</dbReference>
<keyword evidence="3 7" id="KW-0375">Hydrogen ion transport</keyword>
<evidence type="ECO:0000313" key="8">
    <source>
        <dbReference type="EMBL" id="AHI53463.1"/>
    </source>
</evidence>
<dbReference type="AlphaFoldDB" id="W6A8H1"/>
<dbReference type="GO" id="GO:0005886">
    <property type="term" value="C:plasma membrane"/>
    <property type="evidence" value="ECO:0007669"/>
    <property type="project" value="UniProtKB-SubCell"/>
</dbReference>
<dbReference type="PANTHER" id="PTHR11910">
    <property type="entry name" value="ATP SYNTHASE DELTA CHAIN"/>
    <property type="match status" value="1"/>
</dbReference>
<gene>
    <name evidence="7 8" type="primary">atpH</name>
    <name evidence="8" type="ORF">SSABA_v1c00510</name>
</gene>
<evidence type="ECO:0000256" key="6">
    <source>
        <dbReference type="ARBA" id="ARBA00023310"/>
    </source>
</evidence>
<keyword evidence="4 7" id="KW-0406">Ion transport</keyword>
<dbReference type="Gene3D" id="1.10.520.20">
    <property type="entry name" value="N-terminal domain of the delta subunit of the F1F0-ATP synthase"/>
    <property type="match status" value="1"/>
</dbReference>
<dbReference type="NCBIfam" id="NF009975">
    <property type="entry name" value="PRK13436.1"/>
    <property type="match status" value="1"/>
</dbReference>
<organism evidence="8 9">
    <name type="scientific">Spiroplasma sabaudiense Ar-1343</name>
    <dbReference type="NCBI Taxonomy" id="1276257"/>
    <lineage>
        <taxon>Bacteria</taxon>
        <taxon>Bacillati</taxon>
        <taxon>Mycoplasmatota</taxon>
        <taxon>Mollicutes</taxon>
        <taxon>Entomoplasmatales</taxon>
        <taxon>Spiroplasmataceae</taxon>
        <taxon>Spiroplasma</taxon>
    </lineage>
</organism>
<evidence type="ECO:0000313" key="9">
    <source>
        <dbReference type="Proteomes" id="UP000019265"/>
    </source>
</evidence>
<dbReference type="RefSeq" id="WP_025250603.1">
    <property type="nucleotide sequence ID" value="NZ_CP006934.1"/>
</dbReference>
<dbReference type="PRINTS" id="PR00125">
    <property type="entry name" value="ATPASEDELTA"/>
</dbReference>
<keyword evidence="6 7" id="KW-0066">ATP synthesis</keyword>
<comment type="function">
    <text evidence="7">F(1)F(0) ATP synthase produces ATP from ADP in the presence of a proton or sodium gradient. F-type ATPases consist of two structural domains, F(1) containing the extramembraneous catalytic core and F(0) containing the membrane proton channel, linked together by a central stalk and a peripheral stalk. During catalysis, ATP synthesis in the catalytic domain of F(1) is coupled via a rotary mechanism of the central stalk subunits to proton translocation.</text>
</comment>
<evidence type="ECO:0000256" key="5">
    <source>
        <dbReference type="ARBA" id="ARBA00023136"/>
    </source>
</evidence>
<dbReference type="Proteomes" id="UP000019265">
    <property type="component" value="Chromosome"/>
</dbReference>
<proteinExistence type="inferred from homology"/>
<reference evidence="8 9" key="1">
    <citation type="journal article" date="2014" name="Genome Biol. Evol.">
        <title>Molecular evolution of the substrate utilization strategies and putative virulence factors in mosquito-associated Spiroplasma species.</title>
        <authorList>
            <person name="Chang T.H."/>
            <person name="Lo W.S."/>
            <person name="Ku C."/>
            <person name="Chen L.L."/>
            <person name="Kuo C.H."/>
        </authorList>
    </citation>
    <scope>NUCLEOTIDE SEQUENCE [LARGE SCALE GENOMIC DNA]</scope>
    <source>
        <strain evidence="8">Ar-1343</strain>
    </source>
</reference>
<sequence length="183" mass="21116">MILKESIISNWGHALLSIAKKENKIETYSQQASVIIEILKEKQGLNQILSTPNIDFDKKMKIIDEIFVKFDFEPYIVNAIRILVRQKSFIYCRAIFKKLRKNLHEEQHILFGTIWSTIELNPEQIKKIEKKISLKLQQNVVLINKLDPKLIGGIQVIVKGNTFDGSIRGKLQAIKTSSLSNRE</sequence>
<evidence type="ECO:0000256" key="1">
    <source>
        <dbReference type="ARBA" id="ARBA00004370"/>
    </source>
</evidence>
<dbReference type="HOGENOM" id="CLU_085114_4_2_14"/>
<dbReference type="Pfam" id="PF00213">
    <property type="entry name" value="OSCP"/>
    <property type="match status" value="1"/>
</dbReference>
<evidence type="ECO:0000256" key="3">
    <source>
        <dbReference type="ARBA" id="ARBA00022781"/>
    </source>
</evidence>
<evidence type="ECO:0000256" key="4">
    <source>
        <dbReference type="ARBA" id="ARBA00023065"/>
    </source>
</evidence>
<dbReference type="HAMAP" id="MF_01416">
    <property type="entry name" value="ATP_synth_delta_bact"/>
    <property type="match status" value="1"/>
</dbReference>
<dbReference type="GO" id="GO:0046933">
    <property type="term" value="F:proton-transporting ATP synthase activity, rotational mechanism"/>
    <property type="evidence" value="ECO:0007669"/>
    <property type="project" value="UniProtKB-UniRule"/>
</dbReference>
<keyword evidence="2 7" id="KW-0813">Transport</keyword>
<keyword evidence="9" id="KW-1185">Reference proteome</keyword>
<comment type="function">
    <text evidence="7">This protein is part of the stalk that links CF(0) to CF(1). It either transmits conformational changes from CF(0) to CF(1) or is implicated in proton conduction.</text>
</comment>
<accession>W6A8H1</accession>
<keyword evidence="7" id="KW-1003">Cell membrane</keyword>
<keyword evidence="5 7" id="KW-0472">Membrane</keyword>
<keyword evidence="7" id="KW-0139">CF(1)</keyword>
<protein>
    <recommendedName>
        <fullName evidence="7">ATP synthase subunit delta</fullName>
    </recommendedName>
    <alternativeName>
        <fullName evidence="7">ATP synthase F(1) sector subunit delta</fullName>
    </alternativeName>
    <alternativeName>
        <fullName evidence="7">F-type ATPase subunit delta</fullName>
        <shortName evidence="7">F-ATPase subunit delta</shortName>
    </alternativeName>
</protein>
<evidence type="ECO:0000256" key="2">
    <source>
        <dbReference type="ARBA" id="ARBA00022448"/>
    </source>
</evidence>
<dbReference type="InterPro" id="IPR026015">
    <property type="entry name" value="ATP_synth_OSCP/delta_N_sf"/>
</dbReference>
<dbReference type="OrthoDB" id="389583at2"/>
<name>W6A8H1_9MOLU</name>
<evidence type="ECO:0000256" key="7">
    <source>
        <dbReference type="HAMAP-Rule" id="MF_01416"/>
    </source>
</evidence>
<comment type="subcellular location">
    <subcellularLocation>
        <location evidence="7">Cell membrane</location>
        <topology evidence="7">Peripheral membrane protein</topology>
    </subcellularLocation>
    <subcellularLocation>
        <location evidence="1">Membrane</location>
    </subcellularLocation>
</comment>